<evidence type="ECO:0000313" key="1">
    <source>
        <dbReference type="EMBL" id="KAJ3256840.1"/>
    </source>
</evidence>
<comment type="caution">
    <text evidence="1">The sequence shown here is derived from an EMBL/GenBank/DDBJ whole genome shotgun (WGS) entry which is preliminary data.</text>
</comment>
<dbReference type="Proteomes" id="UP001210925">
    <property type="component" value="Unassembled WGS sequence"/>
</dbReference>
<organism evidence="1 2">
    <name type="scientific">Boothiomyces macroporosus</name>
    <dbReference type="NCBI Taxonomy" id="261099"/>
    <lineage>
        <taxon>Eukaryota</taxon>
        <taxon>Fungi</taxon>
        <taxon>Fungi incertae sedis</taxon>
        <taxon>Chytridiomycota</taxon>
        <taxon>Chytridiomycota incertae sedis</taxon>
        <taxon>Chytridiomycetes</taxon>
        <taxon>Rhizophydiales</taxon>
        <taxon>Terramycetaceae</taxon>
        <taxon>Boothiomyces</taxon>
    </lineage>
</organism>
<protein>
    <submittedName>
        <fullName evidence="1">Uncharacterized protein</fullName>
    </submittedName>
</protein>
<sequence>MITSVNCLANPENAIEQALSQLKNNTTVKIKAQKLIRQLEELIVWKEILDDTSEDSESSDDDLLELYCAIVESSAVYSKTVLPKQTACRNRVMNLAGKKLKQPPSMKKSSFVKPTNRPEPKQLFCNVGNLGQTEDQTDSRIYLESDLQKTSTIPRNSQTLTVESHLSSISPLNSQFSITSNYCTPPHKSKNTMDLQILTFTPPSIGPSSAFRKKVSIPRSQLTSPLNKRKPNLFESLGNKKGKFDILEVLFAMKRESFQMNYEMKWRDIELREKELQLKQARLKEETRSVIISTLIKQERPFMEIIEHWNSTTGI</sequence>
<keyword evidence="2" id="KW-1185">Reference proteome</keyword>
<evidence type="ECO:0000313" key="2">
    <source>
        <dbReference type="Proteomes" id="UP001210925"/>
    </source>
</evidence>
<name>A0AAD5UG57_9FUNG</name>
<accession>A0AAD5UG57</accession>
<reference evidence="1" key="1">
    <citation type="submission" date="2020-05" db="EMBL/GenBank/DDBJ databases">
        <title>Phylogenomic resolution of chytrid fungi.</title>
        <authorList>
            <person name="Stajich J.E."/>
            <person name="Amses K."/>
            <person name="Simmons R."/>
            <person name="Seto K."/>
            <person name="Myers J."/>
            <person name="Bonds A."/>
            <person name="Quandt C.A."/>
            <person name="Barry K."/>
            <person name="Liu P."/>
            <person name="Grigoriev I."/>
            <person name="Longcore J.E."/>
            <person name="James T.Y."/>
        </authorList>
    </citation>
    <scope>NUCLEOTIDE SEQUENCE</scope>
    <source>
        <strain evidence="1">PLAUS21</strain>
    </source>
</reference>
<dbReference type="AlphaFoldDB" id="A0AAD5UG57"/>
<gene>
    <name evidence="1" type="ORF">HK103_005084</name>
</gene>
<proteinExistence type="predicted"/>
<dbReference type="EMBL" id="JADGKB010000045">
    <property type="protein sequence ID" value="KAJ3256840.1"/>
    <property type="molecule type" value="Genomic_DNA"/>
</dbReference>